<dbReference type="EC" id="2.3.1.122" evidence="3"/>
<keyword evidence="9" id="KW-0732">Signal</keyword>
<dbReference type="PANTHER" id="PTHR48098">
    <property type="entry name" value="ENTEROCHELIN ESTERASE-RELATED"/>
    <property type="match status" value="1"/>
</dbReference>
<evidence type="ECO:0000256" key="1">
    <source>
        <dbReference type="ARBA" id="ARBA00000697"/>
    </source>
</evidence>
<dbReference type="Gene3D" id="3.40.50.1820">
    <property type="entry name" value="alpha/beta hydrolase"/>
    <property type="match status" value="1"/>
</dbReference>
<dbReference type="SUPFAM" id="SSF53474">
    <property type="entry name" value="alpha/beta-Hydrolases"/>
    <property type="match status" value="1"/>
</dbReference>
<evidence type="ECO:0000313" key="11">
    <source>
        <dbReference type="Proteomes" id="UP000523955"/>
    </source>
</evidence>
<dbReference type="InterPro" id="IPR050583">
    <property type="entry name" value="Mycobacterial_A85_antigen"/>
</dbReference>
<dbReference type="PANTHER" id="PTHR48098:SF1">
    <property type="entry name" value="DIACYLGLYCEROL ACYLTRANSFERASE_MYCOLYLTRANSFERASE AG85A"/>
    <property type="match status" value="1"/>
</dbReference>
<comment type="similarity">
    <text evidence="2">Belongs to the mycobacterial A85 antigen family.</text>
</comment>
<keyword evidence="5" id="KW-0808">Transferase</keyword>
<feature type="signal peptide" evidence="9">
    <location>
        <begin position="1"/>
        <end position="33"/>
    </location>
</feature>
<keyword evidence="11" id="KW-1185">Reference proteome</keyword>
<name>A0A7X0RDB9_9ACTN</name>
<feature type="chain" id="PRO_5031339592" description="Acyl-CoA:diacylglycerol acyltransferase" evidence="9">
    <location>
        <begin position="34"/>
        <end position="484"/>
    </location>
</feature>
<evidence type="ECO:0000256" key="5">
    <source>
        <dbReference type="ARBA" id="ARBA00022679"/>
    </source>
</evidence>
<comment type="caution">
    <text evidence="10">The sequence shown here is derived from an EMBL/GenBank/DDBJ whole genome shotgun (WGS) entry which is preliminary data.</text>
</comment>
<dbReference type="GO" id="GO:0050348">
    <property type="term" value="F:trehalose O-mycolyltransferase activity"/>
    <property type="evidence" value="ECO:0007669"/>
    <property type="project" value="UniProtKB-EC"/>
</dbReference>
<evidence type="ECO:0000256" key="8">
    <source>
        <dbReference type="ARBA" id="ARBA00048109"/>
    </source>
</evidence>
<dbReference type="GO" id="GO:0004144">
    <property type="term" value="F:diacylglycerol O-acyltransferase activity"/>
    <property type="evidence" value="ECO:0007669"/>
    <property type="project" value="UniProtKB-EC"/>
</dbReference>
<dbReference type="InterPro" id="IPR006311">
    <property type="entry name" value="TAT_signal"/>
</dbReference>
<gene>
    <name evidence="10" type="ORF">H5V45_02290</name>
</gene>
<organism evidence="10 11">
    <name type="scientific">Nocardioides luti</name>
    <dbReference type="NCBI Taxonomy" id="2761101"/>
    <lineage>
        <taxon>Bacteria</taxon>
        <taxon>Bacillati</taxon>
        <taxon>Actinomycetota</taxon>
        <taxon>Actinomycetes</taxon>
        <taxon>Propionibacteriales</taxon>
        <taxon>Nocardioidaceae</taxon>
        <taxon>Nocardioides</taxon>
    </lineage>
</organism>
<evidence type="ECO:0000256" key="2">
    <source>
        <dbReference type="ARBA" id="ARBA00005874"/>
    </source>
</evidence>
<dbReference type="PROSITE" id="PS51318">
    <property type="entry name" value="TAT"/>
    <property type="match status" value="1"/>
</dbReference>
<dbReference type="Proteomes" id="UP000523955">
    <property type="component" value="Unassembled WGS sequence"/>
</dbReference>
<comment type="catalytic activity">
    <reaction evidence="8">
        <text>an acyl-CoA + a 1,2-diacyl-sn-glycerol = a triacyl-sn-glycerol + CoA</text>
        <dbReference type="Rhea" id="RHEA:10868"/>
        <dbReference type="ChEBI" id="CHEBI:17815"/>
        <dbReference type="ChEBI" id="CHEBI:57287"/>
        <dbReference type="ChEBI" id="CHEBI:58342"/>
        <dbReference type="ChEBI" id="CHEBI:64615"/>
        <dbReference type="EC" id="2.3.1.20"/>
    </reaction>
</comment>
<reference evidence="10 11" key="1">
    <citation type="submission" date="2020-08" db="EMBL/GenBank/DDBJ databases">
        <authorList>
            <person name="Seo M.-J."/>
        </authorList>
    </citation>
    <scope>NUCLEOTIDE SEQUENCE [LARGE SCALE GENOMIC DNA]</scope>
    <source>
        <strain evidence="10 11">KIGAM211</strain>
    </source>
</reference>
<dbReference type="EMBL" id="JACKXE010000001">
    <property type="protein sequence ID" value="MBB6626140.1"/>
    <property type="molecule type" value="Genomic_DNA"/>
</dbReference>
<dbReference type="InterPro" id="IPR000801">
    <property type="entry name" value="Esterase-like"/>
</dbReference>
<comment type="catalytic activity">
    <reaction evidence="1">
        <text>2 alpha,alpha'-trehalose 6-mycolate = alpha,alpha'-trehalose 6,6'-bismycolate + alpha,alpha-trehalose</text>
        <dbReference type="Rhea" id="RHEA:23472"/>
        <dbReference type="ChEBI" id="CHEBI:16551"/>
        <dbReference type="ChEBI" id="CHEBI:18195"/>
        <dbReference type="ChEBI" id="CHEBI:18234"/>
        <dbReference type="EC" id="2.3.1.122"/>
    </reaction>
</comment>
<evidence type="ECO:0000256" key="6">
    <source>
        <dbReference type="ARBA" id="ARBA00023315"/>
    </source>
</evidence>
<dbReference type="AlphaFoldDB" id="A0A7X0RDB9"/>
<dbReference type="EC" id="2.3.1.20" evidence="4"/>
<dbReference type="InterPro" id="IPR029058">
    <property type="entry name" value="AB_hydrolase_fold"/>
</dbReference>
<keyword evidence="6" id="KW-0012">Acyltransferase</keyword>
<proteinExistence type="inferred from homology"/>
<sequence>MQTPPARSLAPLRRLALTAALAAAALAPVPADAAPPSYAAPAVHAATAAPLAPAAAEAADAALTKGRPHFRDGHGLHVVKATRTSRREWHLVVATKQLERPVRVTILLPVGYGRTHRRYPSLYLFHGTSGGANDWVDMGRARQTSRAFPFVVVMPDMGYDSNGGSFFTNWVDQETVLGTANWETFHINQLVPWIDANLRTVRGRWGRAIAGLSQGGFGSFSYAARHPDLFVSAASFSGAPDIFEDPRARSIGTGIVSVIATTLDGVPADAMFGDPATRELNWKGHNPASIVTNLADTDLALWCGNGATGPYDEPSPTTPAGSGIEGLVHESTGYFVQAADAAHVAYTYDDYGPGTHSWPYWARDLEQYLPQLRKVVREHRTRPASVSYRSVDKHWRQWGYRVRNHRSAAQDWSMLDDATRSRFTLVAANPATVRTPRAYRPGRTYTVSYRGGHGPHRVVAGHRGRLTLKVVPGAAGTVAVSVAR</sequence>
<evidence type="ECO:0000256" key="3">
    <source>
        <dbReference type="ARBA" id="ARBA00012820"/>
    </source>
</evidence>
<dbReference type="Pfam" id="PF00756">
    <property type="entry name" value="Esterase"/>
    <property type="match status" value="1"/>
</dbReference>
<accession>A0A7X0RDB9</accession>
<evidence type="ECO:0000256" key="9">
    <source>
        <dbReference type="SAM" id="SignalP"/>
    </source>
</evidence>
<evidence type="ECO:0000256" key="7">
    <source>
        <dbReference type="ARBA" id="ARBA00032572"/>
    </source>
</evidence>
<evidence type="ECO:0000313" key="10">
    <source>
        <dbReference type="EMBL" id="MBB6626140.1"/>
    </source>
</evidence>
<evidence type="ECO:0000256" key="4">
    <source>
        <dbReference type="ARBA" id="ARBA00013244"/>
    </source>
</evidence>
<protein>
    <recommendedName>
        <fullName evidence="7">Acyl-CoA:diacylglycerol acyltransferase</fullName>
        <ecNumber evidence="3">2.3.1.122</ecNumber>
        <ecNumber evidence="4">2.3.1.20</ecNumber>
    </recommendedName>
</protein>
<dbReference type="RefSeq" id="WP_185251444.1">
    <property type="nucleotide sequence ID" value="NZ_JACKXE010000001.1"/>
</dbReference>